<comment type="caution">
    <text evidence="1">The sequence shown here is derived from an EMBL/GenBank/DDBJ whole genome shotgun (WGS) entry which is preliminary data.</text>
</comment>
<evidence type="ECO:0000313" key="1">
    <source>
        <dbReference type="EMBL" id="KAJ9650430.1"/>
    </source>
</evidence>
<dbReference type="Proteomes" id="UP001172386">
    <property type="component" value="Unassembled WGS sequence"/>
</dbReference>
<evidence type="ECO:0000313" key="2">
    <source>
        <dbReference type="Proteomes" id="UP001172386"/>
    </source>
</evidence>
<dbReference type="EMBL" id="JAPDRQ010000343">
    <property type="protein sequence ID" value="KAJ9650430.1"/>
    <property type="molecule type" value="Genomic_DNA"/>
</dbReference>
<gene>
    <name evidence="1" type="ORF">H2198_010272</name>
</gene>
<feature type="non-terminal residue" evidence="1">
    <location>
        <position position="69"/>
    </location>
</feature>
<sequence>MAVKVALAGATGKLGPAILKALLDAGFQVTILSRKGSNSTDSLPEHPNQRITKVDYTDVADLTAALQGI</sequence>
<keyword evidence="2" id="KW-1185">Reference proteome</keyword>
<organism evidence="1 2">
    <name type="scientific">Neophaeococcomyces mojaviensis</name>
    <dbReference type="NCBI Taxonomy" id="3383035"/>
    <lineage>
        <taxon>Eukaryota</taxon>
        <taxon>Fungi</taxon>
        <taxon>Dikarya</taxon>
        <taxon>Ascomycota</taxon>
        <taxon>Pezizomycotina</taxon>
        <taxon>Eurotiomycetes</taxon>
        <taxon>Chaetothyriomycetidae</taxon>
        <taxon>Chaetothyriales</taxon>
        <taxon>Chaetothyriales incertae sedis</taxon>
        <taxon>Neophaeococcomyces</taxon>
    </lineage>
</organism>
<proteinExistence type="predicted"/>
<name>A0ACC2ZS50_9EURO</name>
<protein>
    <submittedName>
        <fullName evidence="1">Uncharacterized protein</fullName>
    </submittedName>
</protein>
<reference evidence="1" key="1">
    <citation type="submission" date="2022-10" db="EMBL/GenBank/DDBJ databases">
        <title>Culturing micro-colonial fungi from biological soil crusts in the Mojave desert and describing Neophaeococcomyces mojavensis, and introducing the new genera and species Taxawa tesnikishii.</title>
        <authorList>
            <person name="Kurbessoian T."/>
            <person name="Stajich J.E."/>
        </authorList>
    </citation>
    <scope>NUCLEOTIDE SEQUENCE</scope>
    <source>
        <strain evidence="1">JES_112</strain>
    </source>
</reference>
<accession>A0ACC2ZS50</accession>